<feature type="binding site" evidence="11">
    <location>
        <position position="123"/>
    </location>
    <ligand>
        <name>Ca(2+)</name>
        <dbReference type="ChEBI" id="CHEBI:29108"/>
        <label>1</label>
    </ligand>
</feature>
<dbReference type="GO" id="GO:0046872">
    <property type="term" value="F:metal ion binding"/>
    <property type="evidence" value="ECO:0007669"/>
    <property type="project" value="UniProtKB-KW"/>
</dbReference>
<feature type="site" description="Transition state stabilizer" evidence="12">
    <location>
        <position position="118"/>
    </location>
</feature>
<proteinExistence type="inferred from homology"/>
<evidence type="ECO:0000256" key="7">
    <source>
        <dbReference type="ARBA" id="ARBA00022723"/>
    </source>
</evidence>
<evidence type="ECO:0000259" key="14">
    <source>
        <dbReference type="PROSITE" id="PS50873"/>
    </source>
</evidence>
<dbReference type="GO" id="GO:0020037">
    <property type="term" value="F:heme binding"/>
    <property type="evidence" value="ECO:0007669"/>
    <property type="project" value="InterPro"/>
</dbReference>
<dbReference type="PRINTS" id="PR00461">
    <property type="entry name" value="PLPEROXIDASE"/>
</dbReference>
<gene>
    <name evidence="15" type="ORF">H0E87_016790</name>
</gene>
<keyword evidence="9" id="KW-0408">Iron</keyword>
<evidence type="ECO:0000256" key="10">
    <source>
        <dbReference type="PIRSR" id="PIRSR600823-1"/>
    </source>
</evidence>
<name>A0A8T2YAV1_POPDE</name>
<dbReference type="AlphaFoldDB" id="A0A8T2YAV1"/>
<comment type="caution">
    <text evidence="15">The sequence shown here is derived from an EMBL/GenBank/DDBJ whole genome shotgun (WGS) entry which is preliminary data.</text>
</comment>
<organism evidence="15 16">
    <name type="scientific">Populus deltoides</name>
    <name type="common">Eastern poplar</name>
    <name type="synonym">Eastern cottonwood</name>
    <dbReference type="NCBI Taxonomy" id="3696"/>
    <lineage>
        <taxon>Eukaryota</taxon>
        <taxon>Viridiplantae</taxon>
        <taxon>Streptophyta</taxon>
        <taxon>Embryophyta</taxon>
        <taxon>Tracheophyta</taxon>
        <taxon>Spermatophyta</taxon>
        <taxon>Magnoliopsida</taxon>
        <taxon>eudicotyledons</taxon>
        <taxon>Gunneridae</taxon>
        <taxon>Pentapetalae</taxon>
        <taxon>rosids</taxon>
        <taxon>fabids</taxon>
        <taxon>Malpighiales</taxon>
        <taxon>Salicaceae</taxon>
        <taxon>Saliceae</taxon>
        <taxon>Populus</taxon>
    </lineage>
</organism>
<dbReference type="Pfam" id="PF00141">
    <property type="entry name" value="peroxidase"/>
    <property type="match status" value="1"/>
</dbReference>
<dbReference type="PANTHER" id="PTHR31388">
    <property type="entry name" value="PEROXIDASE 72-RELATED"/>
    <property type="match status" value="1"/>
</dbReference>
<keyword evidence="16" id="KW-1185">Reference proteome</keyword>
<keyword evidence="7 11" id="KW-0479">Metal-binding</keyword>
<dbReference type="SUPFAM" id="SSF48113">
    <property type="entry name" value="Heme-dependent peroxidases"/>
    <property type="match status" value="1"/>
</dbReference>
<comment type="cofactor">
    <cofactor evidence="11">
        <name>Ca(2+)</name>
        <dbReference type="ChEBI" id="CHEBI:29108"/>
    </cofactor>
    <text evidence="11">Binds 2 calcium ions per subunit.</text>
</comment>
<keyword evidence="11" id="KW-0106">Calcium</keyword>
<dbReference type="Proteomes" id="UP000807159">
    <property type="component" value="Chromosome 8"/>
</dbReference>
<comment type="function">
    <text evidence="3">Removal of H(2)O(2), oxidation of toxic reductants, biosynthesis and degradation of lignin, suberization, auxin catabolism, response to environmental stresses such as wounding, pathogen attack and oxidative stress. These functions might be dependent on each isozyme/isoform in each plant tissue.</text>
</comment>
<comment type="catalytic activity">
    <reaction evidence="1">
        <text>2 a phenolic donor + H2O2 = 2 a phenolic radical donor + 2 H2O</text>
        <dbReference type="Rhea" id="RHEA:56136"/>
        <dbReference type="ChEBI" id="CHEBI:15377"/>
        <dbReference type="ChEBI" id="CHEBI:16240"/>
        <dbReference type="ChEBI" id="CHEBI:139520"/>
        <dbReference type="ChEBI" id="CHEBI:139521"/>
        <dbReference type="EC" id="1.11.1.7"/>
    </reaction>
</comment>
<dbReference type="PROSITE" id="PS50873">
    <property type="entry name" value="PEROXIDASE_4"/>
    <property type="match status" value="1"/>
</dbReference>
<protein>
    <recommendedName>
        <fullName evidence="4">peroxidase</fullName>
        <ecNumber evidence="4">1.11.1.7</ecNumber>
    </recommendedName>
</protein>
<dbReference type="EC" id="1.11.1.7" evidence="4"/>
<reference evidence="15" key="1">
    <citation type="journal article" date="2021" name="J. Hered.">
        <title>Genome Assembly of Salicaceae Populus deltoides (Eastern Cottonwood) I-69 Based on Nanopore Sequencing and Hi-C Technologies.</title>
        <authorList>
            <person name="Bai S."/>
            <person name="Wu H."/>
            <person name="Zhang J."/>
            <person name="Pan Z."/>
            <person name="Zhao W."/>
            <person name="Li Z."/>
            <person name="Tong C."/>
        </authorList>
    </citation>
    <scope>NUCLEOTIDE SEQUENCE</scope>
    <source>
        <tissue evidence="15">Leaf</tissue>
    </source>
</reference>
<evidence type="ECO:0000256" key="8">
    <source>
        <dbReference type="ARBA" id="ARBA00023002"/>
    </source>
</evidence>
<dbReference type="InterPro" id="IPR002016">
    <property type="entry name" value="Haem_peroxidase"/>
</dbReference>
<dbReference type="InterPro" id="IPR019794">
    <property type="entry name" value="Peroxidases_AS"/>
</dbReference>
<feature type="active site" description="Proton acceptor" evidence="10">
    <location>
        <position position="122"/>
    </location>
</feature>
<evidence type="ECO:0000256" key="3">
    <source>
        <dbReference type="ARBA" id="ARBA00002322"/>
    </source>
</evidence>
<evidence type="ECO:0000256" key="12">
    <source>
        <dbReference type="PIRSR" id="PIRSR600823-4"/>
    </source>
</evidence>
<evidence type="ECO:0000256" key="9">
    <source>
        <dbReference type="ARBA" id="ARBA00023004"/>
    </source>
</evidence>
<dbReference type="GO" id="GO:0140825">
    <property type="term" value="F:lactoperoxidase activity"/>
    <property type="evidence" value="ECO:0007669"/>
    <property type="project" value="UniProtKB-EC"/>
</dbReference>
<evidence type="ECO:0000256" key="13">
    <source>
        <dbReference type="RuleBase" id="RU004241"/>
    </source>
</evidence>
<comment type="similarity">
    <text evidence="13">Belongs to the peroxidase family.</text>
</comment>
<dbReference type="PROSITE" id="PS00436">
    <property type="entry name" value="PEROXIDASE_2"/>
    <property type="match status" value="1"/>
</dbReference>
<evidence type="ECO:0000256" key="2">
    <source>
        <dbReference type="ARBA" id="ARBA00001970"/>
    </source>
</evidence>
<evidence type="ECO:0000256" key="4">
    <source>
        <dbReference type="ARBA" id="ARBA00012313"/>
    </source>
</evidence>
<dbReference type="EMBL" id="JACEGQ020000008">
    <property type="protein sequence ID" value="KAH8502152.1"/>
    <property type="molecule type" value="Genomic_DNA"/>
</dbReference>
<evidence type="ECO:0000256" key="5">
    <source>
        <dbReference type="ARBA" id="ARBA00022559"/>
    </source>
</evidence>
<feature type="domain" description="Plant heme peroxidase family profile" evidence="14">
    <location>
        <begin position="86"/>
        <end position="146"/>
    </location>
</feature>
<dbReference type="PANTHER" id="PTHR31388:SF194">
    <property type="entry name" value="PEROXIDASE"/>
    <property type="match status" value="1"/>
</dbReference>
<dbReference type="Gene3D" id="1.10.520.10">
    <property type="match status" value="1"/>
</dbReference>
<dbReference type="GO" id="GO:0006979">
    <property type="term" value="P:response to oxidative stress"/>
    <property type="evidence" value="ECO:0007669"/>
    <property type="project" value="InterPro"/>
</dbReference>
<keyword evidence="8" id="KW-0560">Oxidoreductase</keyword>
<sequence length="146" mass="16097">EQRFGISTQFFSGNSNPCDVTCSPGTCQSSSTAWKAGEQKGFTDLLTSLALETTQRNGSKSRSNSFFHVHAVLAEHSMRSTTLPKFYYSSCPNALSTIRTAIRSAIASDRRMAASLIRLHFHDCFVQSEKTALGNHNSARGYNEKH</sequence>
<evidence type="ECO:0000313" key="15">
    <source>
        <dbReference type="EMBL" id="KAH8502152.1"/>
    </source>
</evidence>
<accession>A0A8T2YAV1</accession>
<evidence type="ECO:0000256" key="6">
    <source>
        <dbReference type="ARBA" id="ARBA00022617"/>
    </source>
</evidence>
<evidence type="ECO:0000313" key="16">
    <source>
        <dbReference type="Proteomes" id="UP000807159"/>
    </source>
</evidence>
<dbReference type="InterPro" id="IPR010255">
    <property type="entry name" value="Haem_peroxidase_sf"/>
</dbReference>
<evidence type="ECO:0000256" key="1">
    <source>
        <dbReference type="ARBA" id="ARBA00000189"/>
    </source>
</evidence>
<keyword evidence="6" id="KW-0349">Heme</keyword>
<comment type="cofactor">
    <cofactor evidence="2">
        <name>heme b</name>
        <dbReference type="ChEBI" id="CHEBI:60344"/>
    </cofactor>
</comment>
<evidence type="ECO:0000256" key="11">
    <source>
        <dbReference type="PIRSR" id="PIRSR600823-3"/>
    </source>
</evidence>
<feature type="non-terminal residue" evidence="15">
    <location>
        <position position="146"/>
    </location>
</feature>
<keyword evidence="5" id="KW-0575">Peroxidase</keyword>
<dbReference type="InterPro" id="IPR000823">
    <property type="entry name" value="Peroxidase_pln"/>
</dbReference>
<feature type="binding site" evidence="11">
    <location>
        <position position="126"/>
    </location>
    <ligand>
        <name>Ca(2+)</name>
        <dbReference type="ChEBI" id="CHEBI:29108"/>
        <label>1</label>
    </ligand>
</feature>